<evidence type="ECO:0000259" key="2">
    <source>
        <dbReference type="PROSITE" id="PS51766"/>
    </source>
</evidence>
<dbReference type="InterPro" id="IPR002102">
    <property type="entry name" value="Cohesin_dom"/>
</dbReference>
<dbReference type="EMBL" id="JAWCUD010000011">
    <property type="protein sequence ID" value="MDU0204793.1"/>
    <property type="molecule type" value="Genomic_DNA"/>
</dbReference>
<feature type="signal peptide" evidence="1">
    <location>
        <begin position="1"/>
        <end position="29"/>
    </location>
</feature>
<dbReference type="Pfam" id="PF06439">
    <property type="entry name" value="3keto-disac_hyd"/>
    <property type="match status" value="1"/>
</dbReference>
<dbReference type="Pfam" id="PF00963">
    <property type="entry name" value="Cohesin"/>
    <property type="match status" value="1"/>
</dbReference>
<reference evidence="3 4" key="1">
    <citation type="submission" date="2023-10" db="EMBL/GenBank/DDBJ databases">
        <title>Paenibacillus strain PFR10 Genome sequencing and assembly.</title>
        <authorList>
            <person name="Kim I."/>
        </authorList>
    </citation>
    <scope>NUCLEOTIDE SEQUENCE [LARGE SCALE GENOMIC DNA]</scope>
    <source>
        <strain evidence="3 4">PFR10</strain>
    </source>
</reference>
<dbReference type="Pfam" id="PF17390">
    <property type="entry name" value="Bac_rhamnosid_C"/>
    <property type="match status" value="1"/>
</dbReference>
<dbReference type="InterPro" id="IPR016134">
    <property type="entry name" value="Dockerin_dom"/>
</dbReference>
<dbReference type="Proteomes" id="UP001260980">
    <property type="component" value="Unassembled WGS sequence"/>
</dbReference>
<dbReference type="PROSITE" id="PS51766">
    <property type="entry name" value="DOCKERIN"/>
    <property type="match status" value="1"/>
</dbReference>
<dbReference type="Pfam" id="PF17389">
    <property type="entry name" value="Bac_rhamnosid6H"/>
    <property type="match status" value="1"/>
</dbReference>
<dbReference type="Gene3D" id="2.60.120.560">
    <property type="entry name" value="Exo-inulinase, domain 1"/>
    <property type="match status" value="1"/>
</dbReference>
<dbReference type="InterPro" id="IPR035396">
    <property type="entry name" value="Bac_rhamnosid6H"/>
</dbReference>
<dbReference type="PANTHER" id="PTHR34987:SF4">
    <property type="entry name" value="ALPHA-L-RHAMNOSIDASE C-TERMINAL DOMAIN-CONTAINING PROTEIN"/>
    <property type="match status" value="1"/>
</dbReference>
<dbReference type="Gene3D" id="1.10.1330.10">
    <property type="entry name" value="Dockerin domain"/>
    <property type="match status" value="1"/>
</dbReference>
<dbReference type="InterPro" id="IPR012341">
    <property type="entry name" value="6hp_glycosidase-like_sf"/>
</dbReference>
<dbReference type="CDD" id="cd14254">
    <property type="entry name" value="Dockerin_II"/>
    <property type="match status" value="1"/>
</dbReference>
<dbReference type="Gene3D" id="1.20.1270.90">
    <property type="entry name" value="AF1782-like"/>
    <property type="match status" value="1"/>
</dbReference>
<keyword evidence="4" id="KW-1185">Reference proteome</keyword>
<dbReference type="InterPro" id="IPR008965">
    <property type="entry name" value="CBM2/CBM3_carb-bd_dom_sf"/>
</dbReference>
<dbReference type="SUPFAM" id="SSF49384">
    <property type="entry name" value="Carbohydrate-binding domain"/>
    <property type="match status" value="1"/>
</dbReference>
<dbReference type="Gene3D" id="2.60.420.10">
    <property type="entry name" value="Maltose phosphorylase, domain 3"/>
    <property type="match status" value="1"/>
</dbReference>
<dbReference type="Gene3D" id="1.50.10.10">
    <property type="match status" value="1"/>
</dbReference>
<organism evidence="3 4">
    <name type="scientific">Paenibacillus violae</name>
    <dbReference type="NCBI Taxonomy" id="3077234"/>
    <lineage>
        <taxon>Bacteria</taxon>
        <taxon>Bacillati</taxon>
        <taxon>Bacillota</taxon>
        <taxon>Bacilli</taxon>
        <taxon>Bacillales</taxon>
        <taxon>Paenibacillaceae</taxon>
        <taxon>Paenibacillus</taxon>
    </lineage>
</organism>
<keyword evidence="1" id="KW-0732">Signal</keyword>
<dbReference type="InterPro" id="IPR035398">
    <property type="entry name" value="Bac_rhamnosid_C"/>
</dbReference>
<feature type="domain" description="Dockerin" evidence="2">
    <location>
        <begin position="1096"/>
        <end position="1158"/>
    </location>
</feature>
<dbReference type="SUPFAM" id="SSF48208">
    <property type="entry name" value="Six-hairpin glycosidases"/>
    <property type="match status" value="1"/>
</dbReference>
<dbReference type="Pfam" id="PF00404">
    <property type="entry name" value="Dockerin_1"/>
    <property type="match status" value="1"/>
</dbReference>
<evidence type="ECO:0000313" key="4">
    <source>
        <dbReference type="Proteomes" id="UP001260980"/>
    </source>
</evidence>
<dbReference type="InterPro" id="IPR002105">
    <property type="entry name" value="Dockerin_1_rpt"/>
</dbReference>
<accession>A0ABU3RKI4</accession>
<dbReference type="SUPFAM" id="SSF63446">
    <property type="entry name" value="Type I dockerin domain"/>
    <property type="match status" value="1"/>
</dbReference>
<evidence type="ECO:0000313" key="3">
    <source>
        <dbReference type="EMBL" id="MDU0204793.1"/>
    </source>
</evidence>
<dbReference type="Gene3D" id="2.60.40.680">
    <property type="match status" value="1"/>
</dbReference>
<evidence type="ECO:0000256" key="1">
    <source>
        <dbReference type="SAM" id="SignalP"/>
    </source>
</evidence>
<proteinExistence type="predicted"/>
<dbReference type="RefSeq" id="WP_315954766.1">
    <property type="nucleotide sequence ID" value="NZ_JAWCUD010000011.1"/>
</dbReference>
<feature type="chain" id="PRO_5045607696" evidence="1">
    <location>
        <begin position="30"/>
        <end position="1158"/>
    </location>
</feature>
<comment type="caution">
    <text evidence="3">The sequence shown here is derived from an EMBL/GenBank/DDBJ whole genome shotgun (WGS) entry which is preliminary data.</text>
</comment>
<dbReference type="PANTHER" id="PTHR34987">
    <property type="entry name" value="C, PUTATIVE (AFU_ORTHOLOGUE AFUA_3G02880)-RELATED"/>
    <property type="match status" value="1"/>
</dbReference>
<dbReference type="InterPro" id="IPR008928">
    <property type="entry name" value="6-hairpin_glycosidase_sf"/>
</dbReference>
<dbReference type="InterPro" id="IPR036439">
    <property type="entry name" value="Dockerin_dom_sf"/>
</dbReference>
<dbReference type="InterPro" id="IPR010496">
    <property type="entry name" value="AL/BT2_dom"/>
</dbReference>
<name>A0ABU3RKI4_9BACL</name>
<dbReference type="PROSITE" id="PS00018">
    <property type="entry name" value="EF_HAND_1"/>
    <property type="match status" value="1"/>
</dbReference>
<dbReference type="InterPro" id="IPR018247">
    <property type="entry name" value="EF_Hand_1_Ca_BS"/>
</dbReference>
<dbReference type="CDD" id="cd08547">
    <property type="entry name" value="Type_II_cohesin"/>
    <property type="match status" value="1"/>
</dbReference>
<gene>
    <name evidence="3" type="ORF">RQP52_27275</name>
</gene>
<sequence>MKISKKLNLLTSVLVFLSILGLSGHTASAQTTQTMQTNLWPSNPNWQKYVQAPTSRDVHPVKVVSISGDVTNPQALVNSGTGVTTLTMLPGGPNPTIIMDYGKDVGGVPKFQVTAATGSPTLQAGYSESEKFISPTGDGGSPWASGDPKRYDTYTITGPGTVTNQYIQGGQRYEEITLTSPGSVSLSSVGIYFEPYLANANDYKGYFISSSDQLNRIWYAGAYTAQLNQVRPGTAEPPIWTIEDNTLTTGGTSAGPGYLEIGSNWSDYRVSFRTAIDQNQSGWVLRAAPESYYLFILNASNDTVGTPNTLQQVVYTSTGYQVIGNVQMPYSLTPGVYYDVESVVQGNTVTTYINGQKVASFDTTTLKSGMPNLQTGTFGFREFSGEKAKFKDLKVTDLAGAVLYENSFGDSSALNDFSIPNNNGENTLSLLVDGAKRDRAIWSGDLSTLGPTVFVTTAANEYMRDSLELFGSYQGANGYLPGAIAPQVPLHTGPLNSTTMYAYSASYSMYFVRDLAEYYLYTGDKTFLEQEWPVVQRELAWSASQVNNQGLFITDQSNGNDWDYYDGPKKGGVTAFNALYYQTLLDGASMAKALGHTELAEQYTDQAATLKKAINTNLFNPTTGVYDVSTEIRGTIGQDANAFAILFDIAPKNHVPEMLETMKKTLWTAQGPHPFSSNTGLSNIISPYVSGFELLARLSVNDTDNAMRLLNSMWVQMVVEGPYYTGALWENVGVSGEPTADTSLAHGWATTPTFALSQYVLGVGPVDPGYKTWIVQPHSGNLEWAEGQVPTEYGPLSVKWGQDSSSHQFVMNVQSPVGTTGTIAVPVSGSNSIIHMNGKLIWYNGHLQSDAGVKDASTDGKYVYLNGVAVGEYQIESQVSDNNDEEQTMLVGPSTVTSGQSFDVTYQLSGVTESVYAQDLTLTYDPAQMEFLSADSLLTNLEIVAISDVSTNPGKIRILSAIIGGDHSASGNLLVFHMRAKSSSSAPATLTLSDVVFANGKGAEKNIAGTAYSVQIAGPINKDTLVALITDAQTKHDTATEGTHPGQYPVGAKATLQAAINKAQSIVNNASTTQQQLEQATSDLTSALQLFISSILVSTPGDLNGDNRISIGDLAIIASYYGKMSTDPNWNMYKKSDINNDGVIDILDLAALAKWIIG</sequence>
<protein>
    <submittedName>
        <fullName evidence="3">Cohesin domain-containing protein</fullName>
    </submittedName>
</protein>